<accession>A0A317ZEU5</accession>
<dbReference type="AlphaFoldDB" id="A0A317ZEU5"/>
<protein>
    <recommendedName>
        <fullName evidence="1">Endonuclease/exonuclease/phosphatase domain-containing protein</fullName>
    </recommendedName>
</protein>
<name>A0A317ZEU5_9BACT</name>
<organism evidence="2 3">
    <name type="scientific">Coraliomargarita sinensis</name>
    <dbReference type="NCBI Taxonomy" id="2174842"/>
    <lineage>
        <taxon>Bacteria</taxon>
        <taxon>Pseudomonadati</taxon>
        <taxon>Verrucomicrobiota</taxon>
        <taxon>Opitutia</taxon>
        <taxon>Puniceicoccales</taxon>
        <taxon>Coraliomargaritaceae</taxon>
        <taxon>Coraliomargarita</taxon>
    </lineage>
</organism>
<dbReference type="Pfam" id="PF03372">
    <property type="entry name" value="Exo_endo_phos"/>
    <property type="match status" value="1"/>
</dbReference>
<dbReference type="InParanoid" id="A0A317ZEU5"/>
<evidence type="ECO:0000313" key="2">
    <source>
        <dbReference type="EMBL" id="PXA04024.1"/>
    </source>
</evidence>
<dbReference type="Proteomes" id="UP000247099">
    <property type="component" value="Unassembled WGS sequence"/>
</dbReference>
<evidence type="ECO:0000313" key="3">
    <source>
        <dbReference type="Proteomes" id="UP000247099"/>
    </source>
</evidence>
<comment type="caution">
    <text evidence="2">The sequence shown here is derived from an EMBL/GenBank/DDBJ whole genome shotgun (WGS) entry which is preliminary data.</text>
</comment>
<gene>
    <name evidence="2" type="ORF">DDZ13_08240</name>
</gene>
<proteinExistence type="predicted"/>
<keyword evidence="3" id="KW-1185">Reference proteome</keyword>
<dbReference type="Gene3D" id="3.60.10.10">
    <property type="entry name" value="Endonuclease/exonuclease/phosphatase"/>
    <property type="match status" value="1"/>
</dbReference>
<reference evidence="2 3" key="1">
    <citation type="submission" date="2018-05" db="EMBL/GenBank/DDBJ databases">
        <title>Coraliomargarita sinensis sp. nov., isolated from a marine solar saltern.</title>
        <authorList>
            <person name="Zhou L.Y."/>
        </authorList>
    </citation>
    <scope>NUCLEOTIDE SEQUENCE [LARGE SCALE GENOMIC DNA]</scope>
    <source>
        <strain evidence="2 3">WN38</strain>
    </source>
</reference>
<feature type="domain" description="Endonuclease/exonuclease/phosphatase" evidence="1">
    <location>
        <begin position="21"/>
        <end position="238"/>
    </location>
</feature>
<dbReference type="RefSeq" id="WP_110130971.1">
    <property type="nucleotide sequence ID" value="NZ_QHJQ01000005.1"/>
</dbReference>
<sequence length="266" mass="29677">MNRPFDNLTTNSSAFSVSCLYWNVRDGVTETTFENQISFLKAVLDELIPDIVVLSEANRPQFPKSTSASVITIKGYENKGFFPYTASSSESGRGFIVLIRKEMISSGCIEVVNTQYDDFIRFNCRTTTSNFTLDAIHRKKGNNKIYEQLSKEPFSGLIGDFNSKCNDVLSKLPTKGTVYVECPSTICPGAFVPISGWRHEQFATCVNESNEGDDKPVCSRIDHAFAFGVDLELIHIERLFGSNHIPIFGRFFLKAAQVMCKRDGAG</sequence>
<dbReference type="PROSITE" id="PS51257">
    <property type="entry name" value="PROKAR_LIPOPROTEIN"/>
    <property type="match status" value="1"/>
</dbReference>
<dbReference type="InterPro" id="IPR005135">
    <property type="entry name" value="Endo/exonuclease/phosphatase"/>
</dbReference>
<dbReference type="InterPro" id="IPR036691">
    <property type="entry name" value="Endo/exonu/phosph_ase_sf"/>
</dbReference>
<dbReference type="EMBL" id="QHJQ01000005">
    <property type="protein sequence ID" value="PXA04024.1"/>
    <property type="molecule type" value="Genomic_DNA"/>
</dbReference>
<evidence type="ECO:0000259" key="1">
    <source>
        <dbReference type="Pfam" id="PF03372"/>
    </source>
</evidence>
<dbReference type="GO" id="GO:0003824">
    <property type="term" value="F:catalytic activity"/>
    <property type="evidence" value="ECO:0007669"/>
    <property type="project" value="InterPro"/>
</dbReference>
<dbReference type="SUPFAM" id="SSF56219">
    <property type="entry name" value="DNase I-like"/>
    <property type="match status" value="1"/>
</dbReference>